<dbReference type="FunFam" id="1.10.510.10:FF:000624">
    <property type="entry name" value="Mitogen-activated protein kinase"/>
    <property type="match status" value="1"/>
</dbReference>
<dbReference type="InterPro" id="IPR052206">
    <property type="entry name" value="Retinol_saturase"/>
</dbReference>
<evidence type="ECO:0000256" key="19">
    <source>
        <dbReference type="ARBA" id="ARBA00022857"/>
    </source>
</evidence>
<comment type="similarity">
    <text evidence="6">Belongs to the protein kinase superfamily. CMGC Ser/Thr protein kinase family. CDC2/CDKX subfamily.</text>
</comment>
<evidence type="ECO:0000256" key="22">
    <source>
        <dbReference type="ARBA" id="ARBA00023098"/>
    </source>
</evidence>
<keyword evidence="11" id="KW-0285">Flavoprotein</keyword>
<dbReference type="CDD" id="cd00167">
    <property type="entry name" value="SANT"/>
    <property type="match status" value="1"/>
</dbReference>
<feature type="domain" description="Protein kinase" evidence="32">
    <location>
        <begin position="740"/>
        <end position="1009"/>
    </location>
</feature>
<keyword evidence="19" id="KW-0521">NADP</keyword>
<dbReference type="GO" id="GO:0004693">
    <property type="term" value="F:cyclin-dependent protein serine/threonine kinase activity"/>
    <property type="evidence" value="ECO:0007669"/>
    <property type="project" value="UniProtKB-EC"/>
</dbReference>
<keyword evidence="16" id="KW-0256">Endoplasmic reticulum</keyword>
<comment type="catalytic activity">
    <reaction evidence="26">
        <text>L-threonyl-[protein] + ATP = O-phospho-L-threonyl-[protein] + ADP + H(+)</text>
        <dbReference type="Rhea" id="RHEA:46608"/>
        <dbReference type="Rhea" id="RHEA-COMP:11060"/>
        <dbReference type="Rhea" id="RHEA-COMP:11605"/>
        <dbReference type="ChEBI" id="CHEBI:15378"/>
        <dbReference type="ChEBI" id="CHEBI:30013"/>
        <dbReference type="ChEBI" id="CHEBI:30616"/>
        <dbReference type="ChEBI" id="CHEBI:61977"/>
        <dbReference type="ChEBI" id="CHEBI:456216"/>
        <dbReference type="EC" id="2.7.11.24"/>
    </reaction>
</comment>
<dbReference type="AlphaFoldDB" id="A0A5A9N911"/>
<dbReference type="InterPro" id="IPR028002">
    <property type="entry name" value="Myb_DNA-bind_5"/>
</dbReference>
<dbReference type="SUPFAM" id="SSF51905">
    <property type="entry name" value="FAD/NAD(P)-binding domain"/>
    <property type="match status" value="1"/>
</dbReference>
<evidence type="ECO:0000256" key="1">
    <source>
        <dbReference type="ARBA" id="ARBA00001911"/>
    </source>
</evidence>
<evidence type="ECO:0000256" key="11">
    <source>
        <dbReference type="ARBA" id="ARBA00022630"/>
    </source>
</evidence>
<dbReference type="InterPro" id="IPR036188">
    <property type="entry name" value="FAD/NAD-bd_sf"/>
</dbReference>
<comment type="cofactor">
    <cofactor evidence="2">
        <name>NADP(+)</name>
        <dbReference type="ChEBI" id="CHEBI:58349"/>
    </cofactor>
</comment>
<comment type="similarity">
    <text evidence="7">Belongs to the protein kinase superfamily. CMGC Ser/Thr protein kinase family. MAP kinase subfamily.</text>
</comment>
<keyword evidence="10" id="KW-0723">Serine/threonine-protein kinase</keyword>
<evidence type="ECO:0000313" key="34">
    <source>
        <dbReference type="EMBL" id="KAA0705521.1"/>
    </source>
</evidence>
<accession>A0A5A9N911</accession>
<evidence type="ECO:0000256" key="12">
    <source>
        <dbReference type="ARBA" id="ARBA00022679"/>
    </source>
</evidence>
<dbReference type="EC" id="2.7.11.24" evidence="8"/>
<evidence type="ECO:0000256" key="29">
    <source>
        <dbReference type="ARBA" id="ARBA00048367"/>
    </source>
</evidence>
<dbReference type="PROSITE" id="PS50090">
    <property type="entry name" value="MYB_LIKE"/>
    <property type="match status" value="1"/>
</dbReference>
<dbReference type="PROSITE" id="PS00107">
    <property type="entry name" value="PROTEIN_KINASE_ATP"/>
    <property type="match status" value="1"/>
</dbReference>
<evidence type="ECO:0000256" key="30">
    <source>
        <dbReference type="ARBA" id="ARBA00048815"/>
    </source>
</evidence>
<dbReference type="Gene3D" id="1.10.10.60">
    <property type="entry name" value="Homeodomain-like"/>
    <property type="match status" value="1"/>
</dbReference>
<evidence type="ECO:0000259" key="33">
    <source>
        <dbReference type="PROSITE" id="PS50090"/>
    </source>
</evidence>
<evidence type="ECO:0000259" key="32">
    <source>
        <dbReference type="PROSITE" id="PS50011"/>
    </source>
</evidence>
<evidence type="ECO:0000256" key="24">
    <source>
        <dbReference type="ARBA" id="ARBA00038979"/>
    </source>
</evidence>
<dbReference type="Gene3D" id="3.30.200.20">
    <property type="entry name" value="Phosphorylase Kinase, domain 1"/>
    <property type="match status" value="1"/>
</dbReference>
<dbReference type="InterPro" id="IPR001005">
    <property type="entry name" value="SANT/Myb"/>
</dbReference>
<keyword evidence="15" id="KW-0418">Kinase</keyword>
<dbReference type="PANTHER" id="PTHR46091">
    <property type="entry name" value="BLR7054 PROTEIN"/>
    <property type="match status" value="1"/>
</dbReference>
<evidence type="ECO:0000256" key="17">
    <source>
        <dbReference type="ARBA" id="ARBA00022827"/>
    </source>
</evidence>
<dbReference type="Proteomes" id="UP000324632">
    <property type="component" value="Chromosome 21"/>
</dbReference>
<reference evidence="34 35" key="1">
    <citation type="journal article" date="2019" name="Mol. Ecol. Resour.">
        <title>Chromosome-level genome assembly of Triplophysa tibetana, a fish adapted to the harsh high-altitude environment of the Tibetan Plateau.</title>
        <authorList>
            <person name="Yang X."/>
            <person name="Liu H."/>
            <person name="Ma Z."/>
            <person name="Zou Y."/>
            <person name="Zou M."/>
            <person name="Mao Y."/>
            <person name="Li X."/>
            <person name="Wang H."/>
            <person name="Chen T."/>
            <person name="Wang W."/>
            <person name="Yang R."/>
        </authorList>
    </citation>
    <scope>NUCLEOTIDE SEQUENCE [LARGE SCALE GENOMIC DNA]</scope>
    <source>
        <strain evidence="34">TTIB1903HZAU</strain>
        <tissue evidence="34">Muscle</tissue>
    </source>
</reference>
<dbReference type="GO" id="GO:0004707">
    <property type="term" value="F:MAP kinase activity"/>
    <property type="evidence" value="ECO:0007669"/>
    <property type="project" value="UniProtKB-EC"/>
</dbReference>
<evidence type="ECO:0000256" key="4">
    <source>
        <dbReference type="ARBA" id="ARBA00004406"/>
    </source>
</evidence>
<evidence type="ECO:0000256" key="10">
    <source>
        <dbReference type="ARBA" id="ARBA00022527"/>
    </source>
</evidence>
<comment type="caution">
    <text evidence="34">The sequence shown here is derived from an EMBL/GenBank/DDBJ whole genome shotgun (WGS) entry which is preliminary data.</text>
</comment>
<keyword evidence="13" id="KW-0732">Signal</keyword>
<comment type="catalytic activity">
    <reaction evidence="29">
        <text>L-seryl-[protein] + ATP = O-phospho-L-seryl-[protein] + ADP + H(+)</text>
        <dbReference type="Rhea" id="RHEA:17989"/>
        <dbReference type="Rhea" id="RHEA-COMP:9863"/>
        <dbReference type="Rhea" id="RHEA-COMP:11604"/>
        <dbReference type="ChEBI" id="CHEBI:15378"/>
        <dbReference type="ChEBI" id="CHEBI:29999"/>
        <dbReference type="ChEBI" id="CHEBI:30616"/>
        <dbReference type="ChEBI" id="CHEBI:83421"/>
        <dbReference type="ChEBI" id="CHEBI:456216"/>
        <dbReference type="EC" id="2.7.11.22"/>
    </reaction>
</comment>
<dbReference type="PROSITE" id="PS50011">
    <property type="entry name" value="PROTEIN_KINASE_DOM"/>
    <property type="match status" value="1"/>
</dbReference>
<keyword evidence="22" id="KW-0443">Lipid metabolism</keyword>
<keyword evidence="35" id="KW-1185">Reference proteome</keyword>
<gene>
    <name evidence="34" type="ORF">E1301_Tti004283</name>
</gene>
<evidence type="ECO:0000256" key="6">
    <source>
        <dbReference type="ARBA" id="ARBA00006485"/>
    </source>
</evidence>
<feature type="domain" description="Myb-like" evidence="33">
    <location>
        <begin position="4"/>
        <end position="75"/>
    </location>
</feature>
<comment type="subcellular location">
    <subcellularLocation>
        <location evidence="4">Endoplasmic reticulum membrane</location>
        <topology evidence="4">Peripheral membrane protein</topology>
    </subcellularLocation>
</comment>
<dbReference type="PANTHER" id="PTHR46091:SF1">
    <property type="entry name" value="ALL-TRANS-RETINOL 13,14-REDUCTASE"/>
    <property type="match status" value="1"/>
</dbReference>
<dbReference type="Gene3D" id="1.10.510.10">
    <property type="entry name" value="Transferase(Phosphotransferase) domain 1"/>
    <property type="match status" value="1"/>
</dbReference>
<evidence type="ECO:0000256" key="16">
    <source>
        <dbReference type="ARBA" id="ARBA00022824"/>
    </source>
</evidence>
<comment type="cofactor">
    <cofactor evidence="3">
        <name>FAD</name>
        <dbReference type="ChEBI" id="CHEBI:57692"/>
    </cofactor>
</comment>
<dbReference type="GO" id="GO:0051786">
    <property type="term" value="F:all-trans-retinol 13,14-reductase activity"/>
    <property type="evidence" value="ECO:0007669"/>
    <property type="project" value="UniProtKB-EC"/>
</dbReference>
<dbReference type="Pfam" id="PF13450">
    <property type="entry name" value="NAD_binding_8"/>
    <property type="match status" value="1"/>
</dbReference>
<dbReference type="InterPro" id="IPR017441">
    <property type="entry name" value="Protein_kinase_ATP_BS"/>
</dbReference>
<evidence type="ECO:0000256" key="18">
    <source>
        <dbReference type="ARBA" id="ARBA00022840"/>
    </source>
</evidence>
<dbReference type="InterPro" id="IPR000719">
    <property type="entry name" value="Prot_kinase_dom"/>
</dbReference>
<evidence type="ECO:0000256" key="21">
    <source>
        <dbReference type="ARBA" id="ARBA00023027"/>
    </source>
</evidence>
<keyword evidence="20" id="KW-0560">Oxidoreductase</keyword>
<dbReference type="FunFam" id="3.30.200.20:FF:000124">
    <property type="entry name" value="Cyclin-dependent kinase 4"/>
    <property type="match status" value="1"/>
</dbReference>
<dbReference type="Pfam" id="PF13873">
    <property type="entry name" value="Myb_DNA-bind_5"/>
    <property type="match status" value="1"/>
</dbReference>
<keyword evidence="18 31" id="KW-0067">ATP-binding</keyword>
<keyword evidence="17" id="KW-0274">FAD</keyword>
<feature type="binding site" evidence="31">
    <location>
        <position position="770"/>
    </location>
    <ligand>
        <name>ATP</name>
        <dbReference type="ChEBI" id="CHEBI:30616"/>
    </ligand>
</feature>
<comment type="similarity">
    <text evidence="5">Belongs to the carotenoid/retinoid oxidoreductase family. CrtISO subfamily.</text>
</comment>
<dbReference type="Gene3D" id="3.50.50.60">
    <property type="entry name" value="FAD/NAD(P)-binding domain"/>
    <property type="match status" value="2"/>
</dbReference>
<evidence type="ECO:0000256" key="8">
    <source>
        <dbReference type="ARBA" id="ARBA00012411"/>
    </source>
</evidence>
<comment type="cofactor">
    <cofactor evidence="1">
        <name>NAD(+)</name>
        <dbReference type="ChEBI" id="CHEBI:57540"/>
    </cofactor>
</comment>
<evidence type="ECO:0000256" key="13">
    <source>
        <dbReference type="ARBA" id="ARBA00022729"/>
    </source>
</evidence>
<protein>
    <recommendedName>
        <fullName evidence="25">All-trans-retinol 13,14-reductase</fullName>
        <ecNumber evidence="24">1.3.99.23</ecNumber>
        <ecNumber evidence="9">2.7.11.22</ecNumber>
        <ecNumber evidence="8">2.7.11.24</ecNumber>
    </recommendedName>
</protein>
<dbReference type="Pfam" id="PF00069">
    <property type="entry name" value="Pkinase"/>
    <property type="match status" value="1"/>
</dbReference>
<dbReference type="EMBL" id="SOYY01000021">
    <property type="protein sequence ID" value="KAA0705521.1"/>
    <property type="molecule type" value="Genomic_DNA"/>
</dbReference>
<evidence type="ECO:0000256" key="25">
    <source>
        <dbReference type="ARBA" id="ARBA00041141"/>
    </source>
</evidence>
<dbReference type="EC" id="1.3.99.23" evidence="24"/>
<evidence type="ECO:0000256" key="9">
    <source>
        <dbReference type="ARBA" id="ARBA00012425"/>
    </source>
</evidence>
<comment type="catalytic activity">
    <reaction evidence="30">
        <text>all-trans-13,14-dihydroretinol + A = all-trans-retinol + AH2</text>
        <dbReference type="Rhea" id="RHEA:19193"/>
        <dbReference type="ChEBI" id="CHEBI:13193"/>
        <dbReference type="ChEBI" id="CHEBI:17336"/>
        <dbReference type="ChEBI" id="CHEBI:17499"/>
        <dbReference type="ChEBI" id="CHEBI:52075"/>
        <dbReference type="EC" id="1.3.99.23"/>
    </reaction>
</comment>
<evidence type="ECO:0000256" key="15">
    <source>
        <dbReference type="ARBA" id="ARBA00022777"/>
    </source>
</evidence>
<keyword evidence="23" id="KW-0472">Membrane</keyword>
<evidence type="ECO:0000256" key="28">
    <source>
        <dbReference type="ARBA" id="ARBA00048312"/>
    </source>
</evidence>
<comment type="catalytic activity">
    <reaction evidence="27">
        <text>L-threonyl-[protein] + ATP = O-phospho-L-threonyl-[protein] + ADP + H(+)</text>
        <dbReference type="Rhea" id="RHEA:46608"/>
        <dbReference type="Rhea" id="RHEA-COMP:11060"/>
        <dbReference type="Rhea" id="RHEA-COMP:11605"/>
        <dbReference type="ChEBI" id="CHEBI:15378"/>
        <dbReference type="ChEBI" id="CHEBI:30013"/>
        <dbReference type="ChEBI" id="CHEBI:30616"/>
        <dbReference type="ChEBI" id="CHEBI:61977"/>
        <dbReference type="ChEBI" id="CHEBI:456216"/>
        <dbReference type="EC" id="2.7.11.22"/>
    </reaction>
</comment>
<name>A0A5A9N911_9TELE</name>
<sequence length="1009" mass="112988">MAYLPGARQERFTAEETYVLVRAVKDREVVLYGDGRNPPKIASVKQAWEEIATIVSSAGIPRTSHQCRKRYNDIRRRGKSKLASINRARRVMGGGSASTQDLTPAEDIAASTLTAESVQGFGGFEIGTQSETQAVQPQALVAVLFKYVLGTGPNPFDIDTREAPKPIVFDRKVKNKVLKQGFLATRIPQDLDAIVVGSGIGGLGIAVLLAKVGKRVLVLEQHDRAGGCCHTFSEQGFEFDVGIHYIGDLLDHKPLRCIVDQMTNGQLQWEPLDNPYDHVVLGPPEDRRIYPIYSGRKRFPDELKKFFPGEEKAIDEYMRLTKKVGDGVWFMVLLKLVPVPFAKFLVHTGLANRISSFFRYASRSLTEVVNELTQNKDLRAVFCYIFGTYGKMPKESSFSMHSLLLRHYLNGAWYPKGGASEIAYHMIPIIEKAGGAVLVRAHVNRILLNDAKEAIGVSVLKGQEEVHIHAPMVISDAGILNTYQNLLPKDVQAMPAIQKQLSMVHNGDGGLSVFIGLEGTKEELGLKADNYWIFSENNLDDVVEGYMKGKREESVKSIPLIFVASPSAKDPTWEERSPGKSTLTVVSFADYAWFEEWKDDKVKNRNADYKELKETLTNTILERVTQIYPKIKDRIVFVDAGTPITNQHYIGASKGEIYGIDHCLSRFTVELNATIRPQTPIKNLLLTGQDVMLCGFAGALAGALTCGSAILNRNLHLDSIALAKKIHENMGDCSWELSDYEILAEIGQGAYGKVYKAREVRDRQRLVAVKRLNISEDPETGIPQFMIREVALLRKLEHYNHPNIVKLLNVSAGWQNQIFDLTLVFEYIDQDLSTFLSRASEKGLARDTIKDVMRQLFSGLDFLHTNTVIHRDLKPDNVLVSSRGEIKIADFGLARIYTNHIALTPCVVTLWYRAPEVLLHSSYMSSVDIWSAGCIFAELFLLRPLFHEFTEIQQLQKIFEVIGVPGEKDWPIESAVCYSPSWAEKKPTTQLLPNLSHEENDLLSVRIPN</sequence>
<evidence type="ECO:0000256" key="23">
    <source>
        <dbReference type="ARBA" id="ARBA00023136"/>
    </source>
</evidence>
<comment type="catalytic activity">
    <reaction evidence="28">
        <text>L-seryl-[protein] + ATP = O-phospho-L-seryl-[protein] + ADP + H(+)</text>
        <dbReference type="Rhea" id="RHEA:17989"/>
        <dbReference type="Rhea" id="RHEA-COMP:9863"/>
        <dbReference type="Rhea" id="RHEA-COMP:11604"/>
        <dbReference type="ChEBI" id="CHEBI:15378"/>
        <dbReference type="ChEBI" id="CHEBI:29999"/>
        <dbReference type="ChEBI" id="CHEBI:30616"/>
        <dbReference type="ChEBI" id="CHEBI:83421"/>
        <dbReference type="ChEBI" id="CHEBI:456216"/>
        <dbReference type="EC" id="2.7.11.24"/>
    </reaction>
</comment>
<evidence type="ECO:0000256" key="5">
    <source>
        <dbReference type="ARBA" id="ARBA00005855"/>
    </source>
</evidence>
<dbReference type="GO" id="GO:0005524">
    <property type="term" value="F:ATP binding"/>
    <property type="evidence" value="ECO:0007669"/>
    <property type="project" value="UniProtKB-UniRule"/>
</dbReference>
<dbReference type="InterPro" id="IPR008271">
    <property type="entry name" value="Ser/Thr_kinase_AS"/>
</dbReference>
<evidence type="ECO:0000256" key="2">
    <source>
        <dbReference type="ARBA" id="ARBA00001937"/>
    </source>
</evidence>
<evidence type="ECO:0000256" key="20">
    <source>
        <dbReference type="ARBA" id="ARBA00023002"/>
    </source>
</evidence>
<dbReference type="SUPFAM" id="SSF56112">
    <property type="entry name" value="Protein kinase-like (PK-like)"/>
    <property type="match status" value="1"/>
</dbReference>
<evidence type="ECO:0000256" key="31">
    <source>
        <dbReference type="PROSITE-ProRule" id="PRU10141"/>
    </source>
</evidence>
<organism evidence="34 35">
    <name type="scientific">Triplophysa tibetana</name>
    <dbReference type="NCBI Taxonomy" id="1572043"/>
    <lineage>
        <taxon>Eukaryota</taxon>
        <taxon>Metazoa</taxon>
        <taxon>Chordata</taxon>
        <taxon>Craniata</taxon>
        <taxon>Vertebrata</taxon>
        <taxon>Euteleostomi</taxon>
        <taxon>Actinopterygii</taxon>
        <taxon>Neopterygii</taxon>
        <taxon>Teleostei</taxon>
        <taxon>Ostariophysi</taxon>
        <taxon>Cypriniformes</taxon>
        <taxon>Nemacheilidae</taxon>
        <taxon>Triplophysa</taxon>
    </lineage>
</organism>
<keyword evidence="14 31" id="KW-0547">Nucleotide-binding</keyword>
<evidence type="ECO:0000313" key="35">
    <source>
        <dbReference type="Proteomes" id="UP000324632"/>
    </source>
</evidence>
<dbReference type="EC" id="2.7.11.22" evidence="9"/>
<dbReference type="FunFam" id="3.50.50.60:FF:000362">
    <property type="entry name" value="All-trans-retinol 13,14-reductase"/>
    <property type="match status" value="1"/>
</dbReference>
<dbReference type="GO" id="GO:0005789">
    <property type="term" value="C:endoplasmic reticulum membrane"/>
    <property type="evidence" value="ECO:0007669"/>
    <property type="project" value="UniProtKB-SubCell"/>
</dbReference>
<keyword evidence="21" id="KW-0520">NAD</keyword>
<dbReference type="InterPro" id="IPR011009">
    <property type="entry name" value="Kinase-like_dom_sf"/>
</dbReference>
<evidence type="ECO:0000256" key="3">
    <source>
        <dbReference type="ARBA" id="ARBA00001974"/>
    </source>
</evidence>
<proteinExistence type="inferred from homology"/>
<dbReference type="PROSITE" id="PS00108">
    <property type="entry name" value="PROTEIN_KINASE_ST"/>
    <property type="match status" value="1"/>
</dbReference>
<keyword evidence="12" id="KW-0808">Transferase</keyword>
<evidence type="ECO:0000256" key="27">
    <source>
        <dbReference type="ARBA" id="ARBA00047811"/>
    </source>
</evidence>
<evidence type="ECO:0000256" key="7">
    <source>
        <dbReference type="ARBA" id="ARBA00008832"/>
    </source>
</evidence>
<dbReference type="SMART" id="SM00220">
    <property type="entry name" value="S_TKc"/>
    <property type="match status" value="1"/>
</dbReference>
<evidence type="ECO:0000256" key="26">
    <source>
        <dbReference type="ARBA" id="ARBA00047592"/>
    </source>
</evidence>
<evidence type="ECO:0000256" key="14">
    <source>
        <dbReference type="ARBA" id="ARBA00022741"/>
    </source>
</evidence>